<keyword evidence="3" id="KW-1185">Reference proteome</keyword>
<dbReference type="InterPro" id="IPR002545">
    <property type="entry name" value="CheW-lke_dom"/>
</dbReference>
<dbReference type="InterPro" id="IPR036061">
    <property type="entry name" value="CheW-like_dom_sf"/>
</dbReference>
<organism evidence="2 3">
    <name type="scientific">Metallibacterium scheffleri</name>
    <dbReference type="NCBI Taxonomy" id="993689"/>
    <lineage>
        <taxon>Bacteria</taxon>
        <taxon>Pseudomonadati</taxon>
        <taxon>Pseudomonadota</taxon>
        <taxon>Gammaproteobacteria</taxon>
        <taxon>Lysobacterales</taxon>
        <taxon>Rhodanobacteraceae</taxon>
        <taxon>Metallibacterium</taxon>
    </lineage>
</organism>
<dbReference type="Proteomes" id="UP000307749">
    <property type="component" value="Unassembled WGS sequence"/>
</dbReference>
<feature type="domain" description="CheW-like" evidence="1">
    <location>
        <begin position="7"/>
        <end position="156"/>
    </location>
</feature>
<dbReference type="OrthoDB" id="5765252at2"/>
<evidence type="ECO:0000313" key="3">
    <source>
        <dbReference type="Proteomes" id="UP000307749"/>
    </source>
</evidence>
<dbReference type="AlphaFoldDB" id="A0A4S3KNE6"/>
<evidence type="ECO:0000259" key="1">
    <source>
        <dbReference type="PROSITE" id="PS50851"/>
    </source>
</evidence>
<comment type="caution">
    <text evidence="2">The sequence shown here is derived from an EMBL/GenBank/DDBJ whole genome shotgun (WGS) entry which is preliminary data.</text>
</comment>
<dbReference type="GO" id="GO:0006935">
    <property type="term" value="P:chemotaxis"/>
    <property type="evidence" value="ECO:0007669"/>
    <property type="project" value="InterPro"/>
</dbReference>
<dbReference type="EMBL" id="MWQO01000029">
    <property type="protein sequence ID" value="THD10320.1"/>
    <property type="molecule type" value="Genomic_DNA"/>
</dbReference>
<dbReference type="STRING" id="993689.GCA_002077135_02966"/>
<name>A0A4S3KNE6_9GAMM</name>
<dbReference type="PROSITE" id="PS50851">
    <property type="entry name" value="CHEW"/>
    <property type="match status" value="1"/>
</dbReference>
<gene>
    <name evidence="2" type="ORF">B1806_08785</name>
</gene>
<sequence length="156" mass="16576">MALTSSEIRGVMIPVSGGRVLLPNASVAEVITLTTPEAVGDAPAWLLGRIPWRGWRLPLVAYAVLIGQVETEGSLHARVAVLKALGAHPRMPYLALLTQGFPRLVTLTPDVLMPAGDSGGNHFGVRSEVLVRDEPAHIPDLQAIEARLLTVLNIAA</sequence>
<dbReference type="Pfam" id="PF01584">
    <property type="entry name" value="CheW"/>
    <property type="match status" value="1"/>
</dbReference>
<proteinExistence type="predicted"/>
<protein>
    <submittedName>
        <fullName evidence="2">Chemotaxis protein CheW</fullName>
    </submittedName>
</protein>
<dbReference type="RefSeq" id="WP_081128960.1">
    <property type="nucleotide sequence ID" value="NZ_LDOS01000002.1"/>
</dbReference>
<reference evidence="2 3" key="1">
    <citation type="submission" date="2017-02" db="EMBL/GenBank/DDBJ databases">
        <title>Whole genome sequencing of Metallibacterium scheffleri DSM 24874 (T).</title>
        <authorList>
            <person name="Kumar S."/>
            <person name="Patil P."/>
            <person name="Patil P.B."/>
        </authorList>
    </citation>
    <scope>NUCLEOTIDE SEQUENCE [LARGE SCALE GENOMIC DNA]</scope>
    <source>
        <strain evidence="2 3">DSM 24874</strain>
    </source>
</reference>
<accession>A0A4S3KNE6</accession>
<dbReference type="SUPFAM" id="SSF50341">
    <property type="entry name" value="CheW-like"/>
    <property type="match status" value="1"/>
</dbReference>
<dbReference type="GO" id="GO:0007165">
    <property type="term" value="P:signal transduction"/>
    <property type="evidence" value="ECO:0007669"/>
    <property type="project" value="InterPro"/>
</dbReference>
<evidence type="ECO:0000313" key="2">
    <source>
        <dbReference type="EMBL" id="THD10320.1"/>
    </source>
</evidence>